<gene>
    <name evidence="1" type="ORF">LCGC14_0348930</name>
</gene>
<evidence type="ECO:0000313" key="1">
    <source>
        <dbReference type="EMBL" id="KKN78601.1"/>
    </source>
</evidence>
<comment type="caution">
    <text evidence="1">The sequence shown here is derived from an EMBL/GenBank/DDBJ whole genome shotgun (WGS) entry which is preliminary data.</text>
</comment>
<proteinExistence type="predicted"/>
<sequence length="158" mass="17683">MIHLKQTSAKFYLSGLAALNLPSPSGSGDWHFQSVFSENGYTRGFYAGIGAEINTNSLYESNGIEECSQALKNLGIEFDGDEAYAATHPRAIADLLADTLHRGRQANFIVLDDWLNESQDLLKLNLLLDKLSNNLTAAQLRLLECWKNRNSQRDLKYM</sequence>
<dbReference type="AlphaFoldDB" id="A0A0F9VYT4"/>
<dbReference type="EMBL" id="LAZR01000260">
    <property type="protein sequence ID" value="KKN78601.1"/>
    <property type="molecule type" value="Genomic_DNA"/>
</dbReference>
<accession>A0A0F9VYT4</accession>
<name>A0A0F9VYT4_9ZZZZ</name>
<reference evidence="1" key="1">
    <citation type="journal article" date="2015" name="Nature">
        <title>Complex archaea that bridge the gap between prokaryotes and eukaryotes.</title>
        <authorList>
            <person name="Spang A."/>
            <person name="Saw J.H."/>
            <person name="Jorgensen S.L."/>
            <person name="Zaremba-Niedzwiedzka K."/>
            <person name="Martijn J."/>
            <person name="Lind A.E."/>
            <person name="van Eijk R."/>
            <person name="Schleper C."/>
            <person name="Guy L."/>
            <person name="Ettema T.J."/>
        </authorList>
    </citation>
    <scope>NUCLEOTIDE SEQUENCE</scope>
</reference>
<protein>
    <submittedName>
        <fullName evidence="1">Uncharacterized protein</fullName>
    </submittedName>
</protein>
<organism evidence="1">
    <name type="scientific">marine sediment metagenome</name>
    <dbReference type="NCBI Taxonomy" id="412755"/>
    <lineage>
        <taxon>unclassified sequences</taxon>
        <taxon>metagenomes</taxon>
        <taxon>ecological metagenomes</taxon>
    </lineage>
</organism>